<name>A0A8X6TJU5_NEPPI</name>
<gene>
    <name evidence="2" type="ORF">NPIL_378981</name>
</gene>
<keyword evidence="3" id="KW-1185">Reference proteome</keyword>
<dbReference type="Proteomes" id="UP000887013">
    <property type="component" value="Unassembled WGS sequence"/>
</dbReference>
<organism evidence="2 3">
    <name type="scientific">Nephila pilipes</name>
    <name type="common">Giant wood spider</name>
    <name type="synonym">Nephila maculata</name>
    <dbReference type="NCBI Taxonomy" id="299642"/>
    <lineage>
        <taxon>Eukaryota</taxon>
        <taxon>Metazoa</taxon>
        <taxon>Ecdysozoa</taxon>
        <taxon>Arthropoda</taxon>
        <taxon>Chelicerata</taxon>
        <taxon>Arachnida</taxon>
        <taxon>Araneae</taxon>
        <taxon>Araneomorphae</taxon>
        <taxon>Entelegynae</taxon>
        <taxon>Araneoidea</taxon>
        <taxon>Nephilidae</taxon>
        <taxon>Nephila</taxon>
    </lineage>
</organism>
<sequence>MSYQFIGCISNIEIFVFLATVSCAVHHVIALGLQDAKYLTTDNVRLNLNSEGRNLPLEAARSLSGLENLQNVRLNLEASNHKNVEQRLNNPLRGFQAPFQSINSLVNNPSAPTYFVNFSLKQNVSNGTPSKHQQTIFRSTQQTFIQQPNIHNQKQTIDAQHSLNNQQLRISQEHSFNLQDSSRNQHISSNDQQIPINQRFVLLNQHLQNQQKSIHHQDFVRGQQHSLGQQQVVSGKHNFLSAQENSNSQHSFFRKQNAISPSEVQQMFHQQQRLNQEQTHNQQSTDRFNNQMISQQYSRPQEHTQGQIRTMPVSESRSHINNEYQQIQIQTDKLFSQIKTDALKKYAQPVLFDEKQSRNVPIAATSHQTIVGLGLANSVQRPVSAEVHESMSRGTPHLPSSGSVKQHLKTPFVAYDFSHDL</sequence>
<evidence type="ECO:0000313" key="3">
    <source>
        <dbReference type="Proteomes" id="UP000887013"/>
    </source>
</evidence>
<evidence type="ECO:0000313" key="2">
    <source>
        <dbReference type="EMBL" id="GFT18245.1"/>
    </source>
</evidence>
<dbReference type="EMBL" id="BMAW01010300">
    <property type="protein sequence ID" value="GFT18245.1"/>
    <property type="molecule type" value="Genomic_DNA"/>
</dbReference>
<keyword evidence="1" id="KW-0812">Transmembrane</keyword>
<proteinExistence type="predicted"/>
<dbReference type="AlphaFoldDB" id="A0A8X6TJU5"/>
<reference evidence="2" key="1">
    <citation type="submission" date="2020-08" db="EMBL/GenBank/DDBJ databases">
        <title>Multicomponent nature underlies the extraordinary mechanical properties of spider dragline silk.</title>
        <authorList>
            <person name="Kono N."/>
            <person name="Nakamura H."/>
            <person name="Mori M."/>
            <person name="Yoshida Y."/>
            <person name="Ohtoshi R."/>
            <person name="Malay A.D."/>
            <person name="Moran D.A.P."/>
            <person name="Tomita M."/>
            <person name="Numata K."/>
            <person name="Arakawa K."/>
        </authorList>
    </citation>
    <scope>NUCLEOTIDE SEQUENCE</scope>
</reference>
<keyword evidence="1" id="KW-1133">Transmembrane helix</keyword>
<dbReference type="OrthoDB" id="6432106at2759"/>
<comment type="caution">
    <text evidence="2">The sequence shown here is derived from an EMBL/GenBank/DDBJ whole genome shotgun (WGS) entry which is preliminary data.</text>
</comment>
<feature type="transmembrane region" description="Helical" evidence="1">
    <location>
        <begin position="12"/>
        <end position="33"/>
    </location>
</feature>
<evidence type="ECO:0000256" key="1">
    <source>
        <dbReference type="SAM" id="Phobius"/>
    </source>
</evidence>
<accession>A0A8X6TJU5</accession>
<keyword evidence="1" id="KW-0472">Membrane</keyword>
<protein>
    <submittedName>
        <fullName evidence="2">Uncharacterized protein</fullName>
    </submittedName>
</protein>